<dbReference type="Pfam" id="PF11991">
    <property type="entry name" value="Trp_DMAT"/>
    <property type="match status" value="1"/>
</dbReference>
<keyword evidence="3" id="KW-0808">Transferase</keyword>
<dbReference type="Pfam" id="PF18558">
    <property type="entry name" value="HTH_51"/>
    <property type="match status" value="1"/>
</dbReference>
<evidence type="ECO:0000313" key="6">
    <source>
        <dbReference type="Proteomes" id="UP001408356"/>
    </source>
</evidence>
<feature type="domain" description="Carrier" evidence="4">
    <location>
        <begin position="103"/>
        <end position="186"/>
    </location>
</feature>
<gene>
    <name evidence="5" type="ORF">SUNI508_09062</name>
</gene>
<dbReference type="Gene3D" id="1.10.1200.10">
    <property type="entry name" value="ACP-like"/>
    <property type="match status" value="1"/>
</dbReference>
<evidence type="ECO:0000259" key="4">
    <source>
        <dbReference type="PROSITE" id="PS50075"/>
    </source>
</evidence>
<dbReference type="Proteomes" id="UP001408356">
    <property type="component" value="Unassembled WGS sequence"/>
</dbReference>
<sequence length="466" mass="51650">MEYVEIGGDFSPDGREWIVYAVQREDESGEALADIYIFEAVKRNMVMAVFGCRFTQLRRGVLAQILKDVNYPGTAQAEIWMPKIQTIEKNSLPTTGLPSTLTSKSSSKRDELLQILSNITDFPLQEVGAASTLEELGIDSLMATEVISDIRTSLNLSIDLTAFFSGEGAINTPRYSDIDDDVGSGPQSKIKNSAPKLPEIVEGPTLTSVISDFEDTRLGYDRLAVGAKAVGFWSEAYPHQARLVLAHVVEAFAELGCDLKRLQPGDTIPQVEALDKHKQFMRQLHRVLEDGKLISPRGQGFVRTDSPVDMTSAHIIHQQIIDLYPQHSNDTNRRVPAWGLLGRQGRWSAGDIWRQESKEDPGIRIRILAATPHGHEVYTYGPQSALKGPIDAIKSLDPCGYFSISPEPLPMEMVAKDCVDPSLGARVKLYIQTKSNSFPSMENVVTYGAKRTDEATHKMLQVLHRN</sequence>
<keyword evidence="2" id="KW-0597">Phosphoprotein</keyword>
<evidence type="ECO:0000256" key="1">
    <source>
        <dbReference type="ARBA" id="ARBA00022450"/>
    </source>
</evidence>
<evidence type="ECO:0000313" key="5">
    <source>
        <dbReference type="EMBL" id="KAK9417258.1"/>
    </source>
</evidence>
<reference evidence="5 6" key="1">
    <citation type="journal article" date="2024" name="J. Plant Pathol.">
        <title>Sequence and assembly of the genome of Seiridium unicorne, isolate CBS 538.82, causal agent of cypress canker disease.</title>
        <authorList>
            <person name="Scali E."/>
            <person name="Rocca G.D."/>
            <person name="Danti R."/>
            <person name="Garbelotto M."/>
            <person name="Barberini S."/>
            <person name="Baroncelli R."/>
            <person name="Emiliani G."/>
        </authorList>
    </citation>
    <scope>NUCLEOTIDE SEQUENCE [LARGE SCALE GENOMIC DNA]</scope>
    <source>
        <strain evidence="5 6">BM-138-508</strain>
    </source>
</reference>
<organism evidence="5 6">
    <name type="scientific">Seiridium unicorne</name>
    <dbReference type="NCBI Taxonomy" id="138068"/>
    <lineage>
        <taxon>Eukaryota</taxon>
        <taxon>Fungi</taxon>
        <taxon>Dikarya</taxon>
        <taxon>Ascomycota</taxon>
        <taxon>Pezizomycotina</taxon>
        <taxon>Sordariomycetes</taxon>
        <taxon>Xylariomycetidae</taxon>
        <taxon>Amphisphaeriales</taxon>
        <taxon>Sporocadaceae</taxon>
        <taxon>Seiridium</taxon>
    </lineage>
</organism>
<keyword evidence="6" id="KW-1185">Reference proteome</keyword>
<dbReference type="PROSITE" id="PS50075">
    <property type="entry name" value="CARRIER"/>
    <property type="match status" value="1"/>
</dbReference>
<accession>A0ABR2URH2</accession>
<dbReference type="InterPro" id="IPR006162">
    <property type="entry name" value="Ppantetheine_attach_site"/>
</dbReference>
<name>A0ABR2URH2_9PEZI</name>
<dbReference type="SUPFAM" id="SSF47336">
    <property type="entry name" value="ACP-like"/>
    <property type="match status" value="1"/>
</dbReference>
<dbReference type="EMBL" id="JARVKF010000400">
    <property type="protein sequence ID" value="KAK9417258.1"/>
    <property type="molecule type" value="Genomic_DNA"/>
</dbReference>
<dbReference type="Pfam" id="PF00550">
    <property type="entry name" value="PP-binding"/>
    <property type="match status" value="1"/>
</dbReference>
<keyword evidence="1" id="KW-0596">Phosphopantetheine</keyword>
<proteinExistence type="predicted"/>
<comment type="caution">
    <text evidence="5">The sequence shown here is derived from an EMBL/GenBank/DDBJ whole genome shotgun (WGS) entry which is preliminary data.</text>
</comment>
<dbReference type="InterPro" id="IPR036736">
    <property type="entry name" value="ACP-like_sf"/>
</dbReference>
<evidence type="ECO:0000256" key="3">
    <source>
        <dbReference type="ARBA" id="ARBA00022679"/>
    </source>
</evidence>
<dbReference type="InterPro" id="IPR041068">
    <property type="entry name" value="HTH_51"/>
</dbReference>
<protein>
    <recommendedName>
        <fullName evidence="4">Carrier domain-containing protein</fullName>
    </recommendedName>
</protein>
<evidence type="ECO:0000256" key="2">
    <source>
        <dbReference type="ARBA" id="ARBA00022553"/>
    </source>
</evidence>
<dbReference type="PROSITE" id="PS00012">
    <property type="entry name" value="PHOSPHOPANTETHEINE"/>
    <property type="match status" value="1"/>
</dbReference>
<dbReference type="InterPro" id="IPR017795">
    <property type="entry name" value="ABBA_NscD-like"/>
</dbReference>
<dbReference type="InterPro" id="IPR009081">
    <property type="entry name" value="PP-bd_ACP"/>
</dbReference>